<sequence length="609" mass="65951">MKIKFKLLGLTLISVVALGAVLAIGLKAGERVVSINQSMTTVSEMEVALLNLRRNEKDFLMRMDMKYQATFEGNFNRFKALESQLSEQAQSLSLSLPELAQLGRVMASYRQGMLALMAGYQQLGLTPDEGMLREYFAAADNVVEVADEQLEDVSSLFSLVMASKVMVLEGTQDSASDFVAKKQAYDEQFSVWLGADYQRFQHATEQVRQQLSQIGLSHNQGLRGDIREQAHQVEEMFDHVKQQLGKTVADVQQQLSTMLLVAVVLVVAVLLGLSWWISQSINRRLTGMSQLMAEIATSHDLTRTADQEGGDELAEMAANFNYLLGSLRQLVGDVKLAVSELGCASLQLQQRSNEAEQALRQQQGETESVAAAVTEMGMTIREIASNTETAAGNAERSFCGATDGLQEVADTKRKIGELSEDLAGTSEQVSNLSSLSDNIGSVLDVIKDIAEQTNLLALNAAIEAARAGEQGRGFAVVADEVRTLALRTRQSTEEITTIISSLQAQTGQVVEHIGHCRELGGQSVVQAESAEQKINLIMTDMQQIMDTSHQIAAAVEQQSLVSEEVGQNVSAISDLTSVNSAVANDNVQAAQAVAQQAGGLEQAISGFRV</sequence>
<evidence type="ECO:0000256" key="2">
    <source>
        <dbReference type="ARBA" id="ARBA00022475"/>
    </source>
</evidence>
<evidence type="ECO:0000313" key="14">
    <source>
        <dbReference type="EMBL" id="KHT62430.1"/>
    </source>
</evidence>
<dbReference type="CDD" id="cd06225">
    <property type="entry name" value="HAMP"/>
    <property type="match status" value="1"/>
</dbReference>
<dbReference type="GO" id="GO:0007165">
    <property type="term" value="P:signal transduction"/>
    <property type="evidence" value="ECO:0007669"/>
    <property type="project" value="UniProtKB-KW"/>
</dbReference>
<dbReference type="PRINTS" id="PR00260">
    <property type="entry name" value="CHEMTRNSDUCR"/>
</dbReference>
<dbReference type="EMBL" id="JWLZ01000178">
    <property type="protein sequence ID" value="KHT62430.1"/>
    <property type="molecule type" value="Genomic_DNA"/>
</dbReference>
<dbReference type="SUPFAM" id="SSF58104">
    <property type="entry name" value="Methyl-accepting chemotaxis protein (MCP) signaling domain"/>
    <property type="match status" value="1"/>
</dbReference>
<keyword evidence="3" id="KW-0488">Methylation</keyword>
<dbReference type="SMART" id="SM00283">
    <property type="entry name" value="MA"/>
    <property type="match status" value="1"/>
</dbReference>
<name>A0A0B9GC19_9GAMM</name>
<keyword evidence="4" id="KW-0145">Chemotaxis</keyword>
<gene>
    <name evidence="14" type="ORF">RJ45_17560</name>
</gene>
<dbReference type="InterPro" id="IPR004089">
    <property type="entry name" value="MCPsignal_dom"/>
</dbReference>
<keyword evidence="7 11" id="KW-0472">Membrane</keyword>
<evidence type="ECO:0000256" key="1">
    <source>
        <dbReference type="ARBA" id="ARBA00004651"/>
    </source>
</evidence>
<evidence type="ECO:0000313" key="15">
    <source>
        <dbReference type="Proteomes" id="UP000031278"/>
    </source>
</evidence>
<organism evidence="14 15">
    <name type="scientific">Photobacterium gaetbulicola</name>
    <dbReference type="NCBI Taxonomy" id="1295392"/>
    <lineage>
        <taxon>Bacteria</taxon>
        <taxon>Pseudomonadati</taxon>
        <taxon>Pseudomonadota</taxon>
        <taxon>Gammaproteobacteria</taxon>
        <taxon>Vibrionales</taxon>
        <taxon>Vibrionaceae</taxon>
        <taxon>Photobacterium</taxon>
    </lineage>
</organism>
<feature type="transmembrane region" description="Helical" evidence="11">
    <location>
        <begin position="258"/>
        <end position="278"/>
    </location>
</feature>
<comment type="caution">
    <text evidence="14">The sequence shown here is derived from an EMBL/GenBank/DDBJ whole genome shotgun (WGS) entry which is preliminary data.</text>
</comment>
<dbReference type="GO" id="GO:0004888">
    <property type="term" value="F:transmembrane signaling receptor activity"/>
    <property type="evidence" value="ECO:0007669"/>
    <property type="project" value="InterPro"/>
</dbReference>
<evidence type="ECO:0000256" key="7">
    <source>
        <dbReference type="ARBA" id="ARBA00023136"/>
    </source>
</evidence>
<keyword evidence="14" id="KW-0418">Kinase</keyword>
<protein>
    <submittedName>
        <fullName evidence="14">Histidine kinase</fullName>
    </submittedName>
</protein>
<evidence type="ECO:0000259" key="12">
    <source>
        <dbReference type="PROSITE" id="PS50111"/>
    </source>
</evidence>
<dbReference type="Proteomes" id="UP000031278">
    <property type="component" value="Unassembled WGS sequence"/>
</dbReference>
<evidence type="ECO:0000256" key="4">
    <source>
        <dbReference type="ARBA" id="ARBA00022500"/>
    </source>
</evidence>
<dbReference type="Pfam" id="PF00672">
    <property type="entry name" value="HAMP"/>
    <property type="match status" value="1"/>
</dbReference>
<dbReference type="RefSeq" id="WP_039465263.1">
    <property type="nucleotide sequence ID" value="NZ_JWLZ01000178.1"/>
</dbReference>
<dbReference type="Gene3D" id="1.10.287.950">
    <property type="entry name" value="Methyl-accepting chemotaxis protein"/>
    <property type="match status" value="1"/>
</dbReference>
<dbReference type="AlphaFoldDB" id="A0A0B9GC19"/>
<comment type="similarity">
    <text evidence="9">Belongs to the methyl-accepting chemotaxis (MCP) protein family.</text>
</comment>
<evidence type="ECO:0000256" key="5">
    <source>
        <dbReference type="ARBA" id="ARBA00022692"/>
    </source>
</evidence>
<dbReference type="Pfam" id="PF00015">
    <property type="entry name" value="MCPsignal"/>
    <property type="match status" value="1"/>
</dbReference>
<feature type="domain" description="HAMP" evidence="13">
    <location>
        <begin position="279"/>
        <end position="332"/>
    </location>
</feature>
<dbReference type="InterPro" id="IPR004090">
    <property type="entry name" value="Chemotax_Me-accpt_rcpt"/>
</dbReference>
<dbReference type="PROSITE" id="PS50111">
    <property type="entry name" value="CHEMOTAXIS_TRANSDUC_2"/>
    <property type="match status" value="1"/>
</dbReference>
<feature type="domain" description="Methyl-accepting transducer" evidence="12">
    <location>
        <begin position="337"/>
        <end position="573"/>
    </location>
</feature>
<accession>A0A0B9GC19</accession>
<keyword evidence="2" id="KW-1003">Cell membrane</keyword>
<keyword evidence="8 10" id="KW-0807">Transducer</keyword>
<dbReference type="CDD" id="cd11386">
    <property type="entry name" value="MCP_signal"/>
    <property type="match status" value="1"/>
</dbReference>
<evidence type="ECO:0000256" key="6">
    <source>
        <dbReference type="ARBA" id="ARBA00022989"/>
    </source>
</evidence>
<keyword evidence="5 11" id="KW-0812">Transmembrane</keyword>
<comment type="subcellular location">
    <subcellularLocation>
        <location evidence="1">Cell membrane</location>
        <topology evidence="1">Multi-pass membrane protein</topology>
    </subcellularLocation>
</comment>
<dbReference type="GO" id="GO:0016301">
    <property type="term" value="F:kinase activity"/>
    <property type="evidence" value="ECO:0007669"/>
    <property type="project" value="UniProtKB-KW"/>
</dbReference>
<reference evidence="14 15" key="1">
    <citation type="submission" date="2014-12" db="EMBL/GenBank/DDBJ databases">
        <title>Genome sequencing of Photobacterium gaetbulicola AD005a.</title>
        <authorList>
            <person name="Adrian T.G.S."/>
            <person name="Chan K.G."/>
        </authorList>
    </citation>
    <scope>NUCLEOTIDE SEQUENCE [LARGE SCALE GENOMIC DNA]</scope>
    <source>
        <strain evidence="14 15">AD005a</strain>
    </source>
</reference>
<proteinExistence type="inferred from homology"/>
<evidence type="ECO:0000256" key="11">
    <source>
        <dbReference type="SAM" id="Phobius"/>
    </source>
</evidence>
<evidence type="ECO:0000256" key="8">
    <source>
        <dbReference type="ARBA" id="ARBA00023224"/>
    </source>
</evidence>
<dbReference type="GO" id="GO:0005886">
    <property type="term" value="C:plasma membrane"/>
    <property type="evidence" value="ECO:0007669"/>
    <property type="project" value="UniProtKB-SubCell"/>
</dbReference>
<dbReference type="GO" id="GO:0006935">
    <property type="term" value="P:chemotaxis"/>
    <property type="evidence" value="ECO:0007669"/>
    <property type="project" value="UniProtKB-KW"/>
</dbReference>
<dbReference type="PANTHER" id="PTHR32089">
    <property type="entry name" value="METHYL-ACCEPTING CHEMOTAXIS PROTEIN MCPB"/>
    <property type="match status" value="1"/>
</dbReference>
<dbReference type="PROSITE" id="PS50885">
    <property type="entry name" value="HAMP"/>
    <property type="match status" value="1"/>
</dbReference>
<dbReference type="InterPro" id="IPR003660">
    <property type="entry name" value="HAMP_dom"/>
</dbReference>
<evidence type="ECO:0000256" key="10">
    <source>
        <dbReference type="PROSITE-ProRule" id="PRU00284"/>
    </source>
</evidence>
<dbReference type="PANTHER" id="PTHR32089:SF39">
    <property type="entry name" value="METHYL-ACCEPTING CHEMOTAXIS PROTEIN HLYB"/>
    <property type="match status" value="1"/>
</dbReference>
<dbReference type="SMART" id="SM00304">
    <property type="entry name" value="HAMP"/>
    <property type="match status" value="1"/>
</dbReference>
<evidence type="ECO:0000259" key="13">
    <source>
        <dbReference type="PROSITE" id="PS50885"/>
    </source>
</evidence>
<dbReference type="FunFam" id="1.10.287.950:FF:000001">
    <property type="entry name" value="Methyl-accepting chemotaxis sensory transducer"/>
    <property type="match status" value="1"/>
</dbReference>
<evidence type="ECO:0000256" key="3">
    <source>
        <dbReference type="ARBA" id="ARBA00022481"/>
    </source>
</evidence>
<evidence type="ECO:0000256" key="9">
    <source>
        <dbReference type="ARBA" id="ARBA00029447"/>
    </source>
</evidence>
<keyword evidence="6 11" id="KW-1133">Transmembrane helix</keyword>
<keyword evidence="14" id="KW-0808">Transferase</keyword>